<proteinExistence type="predicted"/>
<sequence>MSTEIVQSGFTYRITNAKSGTVIDLSGEDFKSIIGYPNHNGTNQQWTLNWTGVGWTFRSVSSGLYLAIDGSNTNGTRLVAVTTPFGWHIWHDEVDLSTYRNVITPSDLRFPFFF</sequence>
<evidence type="ECO:0000259" key="1">
    <source>
        <dbReference type="Pfam" id="PF14200"/>
    </source>
</evidence>
<dbReference type="Proteomes" id="UP000775547">
    <property type="component" value="Unassembled WGS sequence"/>
</dbReference>
<dbReference type="Gene3D" id="2.80.10.50">
    <property type="match status" value="1"/>
</dbReference>
<dbReference type="InterPro" id="IPR000772">
    <property type="entry name" value="Ricin_B_lectin"/>
</dbReference>
<reference evidence="2" key="2">
    <citation type="submission" date="2021-10" db="EMBL/GenBank/DDBJ databases">
        <title>Phylogenomics reveals ancestral predisposition of the termite-cultivated fungus Termitomyces towards a domesticated lifestyle.</title>
        <authorList>
            <person name="Auxier B."/>
            <person name="Grum-Grzhimaylo A."/>
            <person name="Cardenas M.E."/>
            <person name="Lodge J.D."/>
            <person name="Laessoe T."/>
            <person name="Pedersen O."/>
            <person name="Smith M.E."/>
            <person name="Kuyper T.W."/>
            <person name="Franco-Molano E.A."/>
            <person name="Baroni T.J."/>
            <person name="Aanen D.K."/>
        </authorList>
    </citation>
    <scope>NUCLEOTIDE SEQUENCE</scope>
    <source>
        <strain evidence="2">AP01</strain>
        <tissue evidence="2">Mycelium</tissue>
    </source>
</reference>
<evidence type="ECO:0000313" key="2">
    <source>
        <dbReference type="EMBL" id="KAG5643460.1"/>
    </source>
</evidence>
<dbReference type="OrthoDB" id="2131701at2759"/>
<dbReference type="InterPro" id="IPR035992">
    <property type="entry name" value="Ricin_B-like_lectins"/>
</dbReference>
<comment type="caution">
    <text evidence="2">The sequence shown here is derived from an EMBL/GenBank/DDBJ whole genome shotgun (WGS) entry which is preliminary data.</text>
</comment>
<feature type="domain" description="Ricin B lectin" evidence="1">
    <location>
        <begin position="11"/>
        <end position="79"/>
    </location>
</feature>
<name>A0A9P7G631_9AGAR</name>
<protein>
    <recommendedName>
        <fullName evidence="1">Ricin B lectin domain-containing protein</fullName>
    </recommendedName>
</protein>
<reference evidence="2" key="1">
    <citation type="submission" date="2020-07" db="EMBL/GenBank/DDBJ databases">
        <authorList>
            <person name="Nieuwenhuis M."/>
            <person name="Van De Peppel L.J.J."/>
        </authorList>
    </citation>
    <scope>NUCLEOTIDE SEQUENCE</scope>
    <source>
        <strain evidence="2">AP01</strain>
        <tissue evidence="2">Mycelium</tissue>
    </source>
</reference>
<dbReference type="EMBL" id="JABCKV010000111">
    <property type="protein sequence ID" value="KAG5643460.1"/>
    <property type="molecule type" value="Genomic_DNA"/>
</dbReference>
<gene>
    <name evidence="2" type="ORF">DXG03_000892</name>
</gene>
<dbReference type="AlphaFoldDB" id="A0A9P7G631"/>
<dbReference type="SUPFAM" id="SSF50370">
    <property type="entry name" value="Ricin B-like lectins"/>
    <property type="match status" value="1"/>
</dbReference>
<keyword evidence="3" id="KW-1185">Reference proteome</keyword>
<organism evidence="2 3">
    <name type="scientific">Asterophora parasitica</name>
    <dbReference type="NCBI Taxonomy" id="117018"/>
    <lineage>
        <taxon>Eukaryota</taxon>
        <taxon>Fungi</taxon>
        <taxon>Dikarya</taxon>
        <taxon>Basidiomycota</taxon>
        <taxon>Agaricomycotina</taxon>
        <taxon>Agaricomycetes</taxon>
        <taxon>Agaricomycetidae</taxon>
        <taxon>Agaricales</taxon>
        <taxon>Tricholomatineae</taxon>
        <taxon>Lyophyllaceae</taxon>
        <taxon>Asterophora</taxon>
    </lineage>
</organism>
<dbReference type="Pfam" id="PF14200">
    <property type="entry name" value="RicinB_lectin_2"/>
    <property type="match status" value="1"/>
</dbReference>
<accession>A0A9P7G631</accession>
<dbReference type="CDD" id="cd23422">
    <property type="entry name" value="beta-trefoil_Ricin_MPL_CNL"/>
    <property type="match status" value="1"/>
</dbReference>
<evidence type="ECO:0000313" key="3">
    <source>
        <dbReference type="Proteomes" id="UP000775547"/>
    </source>
</evidence>